<proteinExistence type="predicted"/>
<keyword evidence="3" id="KW-1185">Reference proteome</keyword>
<dbReference type="Proteomes" id="UP000267223">
    <property type="component" value="Unassembled WGS sequence"/>
</dbReference>
<dbReference type="InterPro" id="IPR008894">
    <property type="entry name" value="QdtA_cupin_dom"/>
</dbReference>
<dbReference type="OrthoDB" id="9795513at2"/>
<evidence type="ECO:0000259" key="1">
    <source>
        <dbReference type="Pfam" id="PF05523"/>
    </source>
</evidence>
<dbReference type="EMBL" id="RJJR01000026">
    <property type="protein sequence ID" value="RNI32195.1"/>
    <property type="molecule type" value="Genomic_DNA"/>
</dbReference>
<dbReference type="InterPro" id="IPR014710">
    <property type="entry name" value="RmlC-like_jellyroll"/>
</dbReference>
<comment type="caution">
    <text evidence="2">The sequence shown here is derived from an EMBL/GenBank/DDBJ whole genome shotgun (WGS) entry which is preliminary data.</text>
</comment>
<dbReference type="AlphaFoldDB" id="A0A3M9N462"/>
<dbReference type="Pfam" id="PF05523">
    <property type="entry name" value="FdtA"/>
    <property type="match status" value="1"/>
</dbReference>
<feature type="domain" description="Sugar 3,4-ketoisomerase QdtA cupin" evidence="1">
    <location>
        <begin position="7"/>
        <end position="132"/>
    </location>
</feature>
<name>A0A3M9N462_9BACT</name>
<evidence type="ECO:0000313" key="3">
    <source>
        <dbReference type="Proteomes" id="UP000267223"/>
    </source>
</evidence>
<accession>A0A3M9N462</accession>
<dbReference type="SUPFAM" id="SSF51182">
    <property type="entry name" value="RmlC-like cupins"/>
    <property type="match status" value="1"/>
</dbReference>
<sequence length="134" mass="15642">MKSNPYLIEFSSKGSLEIGYISILQGQDEIPFKIKRVFWAYYTPDSVVRGRHAHHETEMVLIAVAGRIILTTEMPGEKPEVFILEKPTHGVYMPKLCWHTMQYSHNAVQVVLVSTIYNERDYIRDYEEFLKFGK</sequence>
<dbReference type="CDD" id="cd20292">
    <property type="entry name" value="cupin_QdtA-like"/>
    <property type="match status" value="1"/>
</dbReference>
<organism evidence="2 3">
    <name type="scientific">Hanamia caeni</name>
    <dbReference type="NCBI Taxonomy" id="2294116"/>
    <lineage>
        <taxon>Bacteria</taxon>
        <taxon>Pseudomonadati</taxon>
        <taxon>Bacteroidota</taxon>
        <taxon>Chitinophagia</taxon>
        <taxon>Chitinophagales</taxon>
        <taxon>Chitinophagaceae</taxon>
        <taxon>Hanamia</taxon>
    </lineage>
</organism>
<dbReference type="InterPro" id="IPR011051">
    <property type="entry name" value="RmlC_Cupin_sf"/>
</dbReference>
<dbReference type="RefSeq" id="WP_123122611.1">
    <property type="nucleotide sequence ID" value="NZ_RJJR01000026.1"/>
</dbReference>
<reference evidence="2 3" key="1">
    <citation type="submission" date="2018-11" db="EMBL/GenBank/DDBJ databases">
        <title>Draft genome sequence of Ferruginibacter sp. BO-59.</title>
        <authorList>
            <person name="Im W.T."/>
        </authorList>
    </citation>
    <scope>NUCLEOTIDE SEQUENCE [LARGE SCALE GENOMIC DNA]</scope>
    <source>
        <strain evidence="2 3">BO-59</strain>
    </source>
</reference>
<dbReference type="Gene3D" id="2.60.120.10">
    <property type="entry name" value="Jelly Rolls"/>
    <property type="match status" value="1"/>
</dbReference>
<evidence type="ECO:0000313" key="2">
    <source>
        <dbReference type="EMBL" id="RNI32195.1"/>
    </source>
</evidence>
<protein>
    <submittedName>
        <fullName evidence="2">WxcM-like domain-containing protein</fullName>
    </submittedName>
</protein>
<gene>
    <name evidence="2" type="ORF">EFY79_20390</name>
</gene>